<sequence>MHMLNLVCIAREVFFFLDRVHMISTRPISTGQAEVRGSASSYKL</sequence>
<accession>A0ABN9GRG1</accession>
<keyword evidence="2" id="KW-1185">Reference proteome</keyword>
<reference evidence="1" key="1">
    <citation type="submission" date="2023-05" db="EMBL/GenBank/DDBJ databases">
        <authorList>
            <person name="Stuckert A."/>
        </authorList>
    </citation>
    <scope>NUCLEOTIDE SEQUENCE</scope>
</reference>
<comment type="caution">
    <text evidence="1">The sequence shown here is derived from an EMBL/GenBank/DDBJ whole genome shotgun (WGS) entry which is preliminary data.</text>
</comment>
<organism evidence="1 2">
    <name type="scientific">Staurois parvus</name>
    <dbReference type="NCBI Taxonomy" id="386267"/>
    <lineage>
        <taxon>Eukaryota</taxon>
        <taxon>Metazoa</taxon>
        <taxon>Chordata</taxon>
        <taxon>Craniata</taxon>
        <taxon>Vertebrata</taxon>
        <taxon>Euteleostomi</taxon>
        <taxon>Amphibia</taxon>
        <taxon>Batrachia</taxon>
        <taxon>Anura</taxon>
        <taxon>Neobatrachia</taxon>
        <taxon>Ranoidea</taxon>
        <taxon>Ranidae</taxon>
        <taxon>Staurois</taxon>
    </lineage>
</organism>
<proteinExistence type="predicted"/>
<evidence type="ECO:0000313" key="2">
    <source>
        <dbReference type="Proteomes" id="UP001162483"/>
    </source>
</evidence>
<name>A0ABN9GRG1_9NEOB</name>
<gene>
    <name evidence="1" type="ORF">SPARVUS_LOCUS14630076</name>
</gene>
<dbReference type="Proteomes" id="UP001162483">
    <property type="component" value="Unassembled WGS sequence"/>
</dbReference>
<protein>
    <submittedName>
        <fullName evidence="1">Uncharacterized protein</fullName>
    </submittedName>
</protein>
<dbReference type="EMBL" id="CATNWA010019216">
    <property type="protein sequence ID" value="CAI9612013.1"/>
    <property type="molecule type" value="Genomic_DNA"/>
</dbReference>
<evidence type="ECO:0000313" key="1">
    <source>
        <dbReference type="EMBL" id="CAI9612013.1"/>
    </source>
</evidence>